<feature type="chain" id="PRO_5013156998" evidence="1">
    <location>
        <begin position="19"/>
        <end position="171"/>
    </location>
</feature>
<gene>
    <name evidence="2" type="ORF">LENED_000545</name>
</gene>
<sequence>MELYTVFWLLLIFWTRSAIAPVPSTSDVLQIHTIRTAYQELGSQVSRTLQIQLGDVSRIQRQQTSAEQFLDSVVRRQHLFDDEEFTTICTGIADMLSALAEATVQSEDIVEHAAFEPVQTFMEHQAESEETMALRILELHNTWRKTMVLSEDLTYGDEVFTIFGLNVCGGT</sequence>
<organism evidence="2 3">
    <name type="scientific">Lentinula edodes</name>
    <name type="common">Shiitake mushroom</name>
    <name type="synonym">Lentinus edodes</name>
    <dbReference type="NCBI Taxonomy" id="5353"/>
    <lineage>
        <taxon>Eukaryota</taxon>
        <taxon>Fungi</taxon>
        <taxon>Dikarya</taxon>
        <taxon>Basidiomycota</taxon>
        <taxon>Agaricomycotina</taxon>
        <taxon>Agaricomycetes</taxon>
        <taxon>Agaricomycetidae</taxon>
        <taxon>Agaricales</taxon>
        <taxon>Marasmiineae</taxon>
        <taxon>Omphalotaceae</taxon>
        <taxon>Lentinula</taxon>
    </lineage>
</organism>
<keyword evidence="1" id="KW-0732">Signal</keyword>
<evidence type="ECO:0000256" key="1">
    <source>
        <dbReference type="SAM" id="SignalP"/>
    </source>
</evidence>
<reference evidence="2 3" key="1">
    <citation type="submission" date="2016-08" db="EMBL/GenBank/DDBJ databases">
        <authorList>
            <consortium name="Lentinula edodes genome sequencing consortium"/>
            <person name="Sakamoto Y."/>
            <person name="Nakade K."/>
            <person name="Sato S."/>
            <person name="Yoshida Y."/>
            <person name="Miyazaki K."/>
            <person name="Natsume S."/>
            <person name="Konno N."/>
        </authorList>
    </citation>
    <scope>NUCLEOTIDE SEQUENCE [LARGE SCALE GENOMIC DNA]</scope>
    <source>
        <strain evidence="2 3">NBRC 111202</strain>
    </source>
</reference>
<comment type="caution">
    <text evidence="2">The sequence shown here is derived from an EMBL/GenBank/DDBJ whole genome shotgun (WGS) entry which is preliminary data.</text>
</comment>
<dbReference type="AlphaFoldDB" id="A0A1Q3DVT2"/>
<proteinExistence type="predicted"/>
<feature type="signal peptide" evidence="1">
    <location>
        <begin position="1"/>
        <end position="18"/>
    </location>
</feature>
<dbReference type="Proteomes" id="UP000188533">
    <property type="component" value="Unassembled WGS sequence"/>
</dbReference>
<accession>A0A1Q3DVT2</accession>
<reference evidence="2 3" key="2">
    <citation type="submission" date="2017-02" db="EMBL/GenBank/DDBJ databases">
        <title>A genome survey and senescence transcriptome analysis in Lentinula edodes.</title>
        <authorList>
            <person name="Sakamoto Y."/>
            <person name="Nakade K."/>
            <person name="Sato S."/>
            <person name="Yoshida Y."/>
            <person name="Miyazaki K."/>
            <person name="Natsume S."/>
            <person name="Konno N."/>
        </authorList>
    </citation>
    <scope>NUCLEOTIDE SEQUENCE [LARGE SCALE GENOMIC DNA]</scope>
    <source>
        <strain evidence="2 3">NBRC 111202</strain>
    </source>
</reference>
<dbReference type="EMBL" id="BDGU01000007">
    <property type="protein sequence ID" value="GAV99111.1"/>
    <property type="molecule type" value="Genomic_DNA"/>
</dbReference>
<name>A0A1Q3DVT2_LENED</name>
<evidence type="ECO:0000313" key="3">
    <source>
        <dbReference type="Proteomes" id="UP000188533"/>
    </source>
</evidence>
<keyword evidence="3" id="KW-1185">Reference proteome</keyword>
<evidence type="ECO:0000313" key="2">
    <source>
        <dbReference type="EMBL" id="GAV99111.1"/>
    </source>
</evidence>
<protein>
    <submittedName>
        <fullName evidence="2">Uncharacterized protein</fullName>
    </submittedName>
</protein>